<proteinExistence type="predicted"/>
<name>A0ABZ0HQS6_9HYPH</name>
<reference evidence="1 2" key="1">
    <citation type="submission" date="2023-10" db="EMBL/GenBank/DDBJ databases">
        <title>Novel methanotroph of the genus Methylocapsa from a subarctic wetland.</title>
        <authorList>
            <person name="Belova S.E."/>
            <person name="Oshkin I.Y."/>
            <person name="Miroshnikov K."/>
            <person name="Dedysh S.N."/>
        </authorList>
    </citation>
    <scope>NUCLEOTIDE SEQUENCE [LARGE SCALE GENOMIC DNA]</scope>
    <source>
        <strain evidence="1 2">RX1</strain>
    </source>
</reference>
<evidence type="ECO:0000313" key="2">
    <source>
        <dbReference type="Proteomes" id="UP001626536"/>
    </source>
</evidence>
<evidence type="ECO:0008006" key="3">
    <source>
        <dbReference type="Google" id="ProtNLM"/>
    </source>
</evidence>
<keyword evidence="2" id="KW-1185">Reference proteome</keyword>
<evidence type="ECO:0000313" key="1">
    <source>
        <dbReference type="EMBL" id="WOJ89652.1"/>
    </source>
</evidence>
<organism evidence="1 2">
    <name type="scientific">Methylocapsa polymorpha</name>
    <dbReference type="NCBI Taxonomy" id="3080828"/>
    <lineage>
        <taxon>Bacteria</taxon>
        <taxon>Pseudomonadati</taxon>
        <taxon>Pseudomonadota</taxon>
        <taxon>Alphaproteobacteria</taxon>
        <taxon>Hyphomicrobiales</taxon>
        <taxon>Beijerinckiaceae</taxon>
        <taxon>Methylocapsa</taxon>
    </lineage>
</organism>
<dbReference type="RefSeq" id="WP_407339097.1">
    <property type="nucleotide sequence ID" value="NZ_CP136862.1"/>
</dbReference>
<dbReference type="Proteomes" id="UP001626536">
    <property type="component" value="Chromosome"/>
</dbReference>
<dbReference type="EMBL" id="CP136862">
    <property type="protein sequence ID" value="WOJ89652.1"/>
    <property type="molecule type" value="Genomic_DNA"/>
</dbReference>
<protein>
    <recommendedName>
        <fullName evidence="3">Phage protein</fullName>
    </recommendedName>
</protein>
<sequence>MTTGYDIKFARAFFGLPVEERLTKLIDNSFPDWIHNCNVGVSLVYDKACHMIEAVTEKVLEVDEAHLGDFEVFASSTAHEVETGYDLYNPDTGALVAIGANGNDDGYFYMLETGIRALSTDNAKFEPRWLVPEDEKIGTHLVKTYGRVFSAQLRYWTHDSDDYQKLYDEFKATIGKFPDVKFVEKQLTAPIRKKSRFRLKRKEALETFDTPVTAIAIGREL</sequence>
<gene>
    <name evidence="1" type="ORF">RZS28_18020</name>
</gene>
<accession>A0ABZ0HQS6</accession>